<dbReference type="Gene3D" id="3.80.10.10">
    <property type="entry name" value="Ribonuclease Inhibitor"/>
    <property type="match status" value="1"/>
</dbReference>
<reference evidence="2" key="1">
    <citation type="journal article" date="2012" name="Science">
        <title>The Paleozoic origin of enzymatic lignin decomposition reconstructed from 31 fungal genomes.</title>
        <authorList>
            <person name="Floudas D."/>
            <person name="Binder M."/>
            <person name="Riley R."/>
            <person name="Barry K."/>
            <person name="Blanchette R.A."/>
            <person name="Henrissat B."/>
            <person name="Martinez A.T."/>
            <person name="Otillar R."/>
            <person name="Spatafora J.W."/>
            <person name="Yadav J.S."/>
            <person name="Aerts A."/>
            <person name="Benoit I."/>
            <person name="Boyd A."/>
            <person name="Carlson A."/>
            <person name="Copeland A."/>
            <person name="Coutinho P.M."/>
            <person name="de Vries R.P."/>
            <person name="Ferreira P."/>
            <person name="Findley K."/>
            <person name="Foster B."/>
            <person name="Gaskell J."/>
            <person name="Glotzer D."/>
            <person name="Gorecki P."/>
            <person name="Heitman J."/>
            <person name="Hesse C."/>
            <person name="Hori C."/>
            <person name="Igarashi K."/>
            <person name="Jurgens J.A."/>
            <person name="Kallen N."/>
            <person name="Kersten P."/>
            <person name="Kohler A."/>
            <person name="Kuees U."/>
            <person name="Kumar T.K.A."/>
            <person name="Kuo A."/>
            <person name="LaButti K."/>
            <person name="Larrondo L.F."/>
            <person name="Lindquist E."/>
            <person name="Ling A."/>
            <person name="Lombard V."/>
            <person name="Lucas S."/>
            <person name="Lundell T."/>
            <person name="Martin R."/>
            <person name="McLaughlin D.J."/>
            <person name="Morgenstern I."/>
            <person name="Morin E."/>
            <person name="Murat C."/>
            <person name="Nagy L.G."/>
            <person name="Nolan M."/>
            <person name="Ohm R.A."/>
            <person name="Patyshakuliyeva A."/>
            <person name="Rokas A."/>
            <person name="Ruiz-Duenas F.J."/>
            <person name="Sabat G."/>
            <person name="Salamov A."/>
            <person name="Samejima M."/>
            <person name="Schmutz J."/>
            <person name="Slot J.C."/>
            <person name="St John F."/>
            <person name="Stenlid J."/>
            <person name="Sun H."/>
            <person name="Sun S."/>
            <person name="Syed K."/>
            <person name="Tsang A."/>
            <person name="Wiebenga A."/>
            <person name="Young D."/>
            <person name="Pisabarro A."/>
            <person name="Eastwood D.C."/>
            <person name="Martin F."/>
            <person name="Cullen D."/>
            <person name="Grigoriev I.V."/>
            <person name="Hibbett D.S."/>
        </authorList>
    </citation>
    <scope>NUCLEOTIDE SEQUENCE [LARGE SCALE GENOMIC DNA]</scope>
    <source>
        <strain evidence="2">RWD-64-598 SS2</strain>
    </source>
</reference>
<dbReference type="RefSeq" id="XP_007763081.1">
    <property type="nucleotide sequence ID" value="XM_007764891.1"/>
</dbReference>
<organism evidence="1 2">
    <name type="scientific">Coniophora puteana (strain RWD-64-598)</name>
    <name type="common">Brown rot fungus</name>
    <dbReference type="NCBI Taxonomy" id="741705"/>
    <lineage>
        <taxon>Eukaryota</taxon>
        <taxon>Fungi</taxon>
        <taxon>Dikarya</taxon>
        <taxon>Basidiomycota</taxon>
        <taxon>Agaricomycotina</taxon>
        <taxon>Agaricomycetes</taxon>
        <taxon>Agaricomycetidae</taxon>
        <taxon>Boletales</taxon>
        <taxon>Coniophorineae</taxon>
        <taxon>Coniophoraceae</taxon>
        <taxon>Coniophora</taxon>
    </lineage>
</organism>
<dbReference type="InterPro" id="IPR032675">
    <property type="entry name" value="LRR_dom_sf"/>
</dbReference>
<evidence type="ECO:0000313" key="1">
    <source>
        <dbReference type="EMBL" id="EIW86177.1"/>
    </source>
</evidence>
<gene>
    <name evidence="1" type="ORF">CONPUDRAFT_160998</name>
</gene>
<evidence type="ECO:0008006" key="3">
    <source>
        <dbReference type="Google" id="ProtNLM"/>
    </source>
</evidence>
<protein>
    <recommendedName>
        <fullName evidence="3">F-box domain-containing protein</fullName>
    </recommendedName>
</protein>
<proteinExistence type="predicted"/>
<dbReference type="SUPFAM" id="SSF52047">
    <property type="entry name" value="RNI-like"/>
    <property type="match status" value="1"/>
</dbReference>
<dbReference type="OrthoDB" id="3543113at2759"/>
<dbReference type="GeneID" id="19204466"/>
<dbReference type="Proteomes" id="UP000053558">
    <property type="component" value="Unassembled WGS sequence"/>
</dbReference>
<accession>A0A5M3N4J7</accession>
<keyword evidence="2" id="KW-1185">Reference proteome</keyword>
<dbReference type="EMBL" id="JH711573">
    <property type="protein sequence ID" value="EIW86177.1"/>
    <property type="molecule type" value="Genomic_DNA"/>
</dbReference>
<dbReference type="AlphaFoldDB" id="A0A5M3N4J7"/>
<sequence>MDKALSLPEIRLQICSQVASQDTLANLARTSTLFRDPALDWLWSGSELTHTSISHIRHVIDPDAIIEGKEYPQYGMIVDLNLNPEDWDRILFYTKRIVFMSIDPKTYTEPRLRHPALLKLLSSPSSLDTAFPRLRHIIAGKTNRTEDLRASTLFFSSRLLSVDIICNPDNGLMVRDALLERCPSLQRLSVLDEHQASDLPASMTLISSTVVRLHMLSALLCYNLSWQALSDISRSSHLRHLVLANQDWNETKKSSPVPKPATLPFPCLQTLELSPPNAESAVELLRRLEVIPRMVKIFGLELSITVDEMQEMFIILSQAPRTYLEELIIDAKHSQTDARGIITMDTLRPLLRHGQLCHLSVDVPHSISLSPEDVRELGQAFPRLDTIRFDSSSDSSMLLDCVLALSCECPRLADITFPLDFSVQTTPSTYSNSPDKPSRLQRAHLFMAGGADVGMLAQTVTAHFPFLTTLIVDEGMRYRNDVGEDYKVVTRACVAPLLQLSGLRVLSLNLEGVFKLTDTDVIQVAEALPRLNRLDIGGWSSDSSSLGVAFDTVIAVTDLCPDLSELTIYVDTTDAFSRSTLEQRLEARQGRRNQILTKLNVLHTRVKGKILGDFVILLAVVYKNLGTISVGTSVYLRPAFFLVDELLKEIRRVDSKYEEIGVQDIDWLRGMLEPIIEKQKRPRVDFNFPDLKIDPTEYESD</sequence>
<name>A0A5M3N4J7_CONPW</name>
<comment type="caution">
    <text evidence="1">The sequence shown here is derived from an EMBL/GenBank/DDBJ whole genome shotgun (WGS) entry which is preliminary data.</text>
</comment>
<dbReference type="KEGG" id="cput:CONPUDRAFT_160998"/>
<evidence type="ECO:0000313" key="2">
    <source>
        <dbReference type="Proteomes" id="UP000053558"/>
    </source>
</evidence>